<organism evidence="1 2">
    <name type="scientific">Hondaea fermentalgiana</name>
    <dbReference type="NCBI Taxonomy" id="2315210"/>
    <lineage>
        <taxon>Eukaryota</taxon>
        <taxon>Sar</taxon>
        <taxon>Stramenopiles</taxon>
        <taxon>Bigyra</taxon>
        <taxon>Labyrinthulomycetes</taxon>
        <taxon>Thraustochytrida</taxon>
        <taxon>Thraustochytriidae</taxon>
        <taxon>Hondaea</taxon>
    </lineage>
</organism>
<name>A0A2R5G6B3_9STRA</name>
<sequence length="186" mass="20534">MDLQVDELTPGQKRAVGTAACLLVLYGALAAFPKQSVALLASIVVYMALQKPEPDTFVPFFETWFKKEFYPKVSAQMDAELRMRARAQAEQGRILQSIGNSAMGMLARSTKDFQSAVLLAAVMDRNTFIFQDRGPFLSVTVNLGTREKPSKAVFWGLNHHWMLAPYMQIDESATVLGADAVASANR</sequence>
<dbReference type="EMBL" id="BEYU01000012">
    <property type="protein sequence ID" value="GBG25328.1"/>
    <property type="molecule type" value="Genomic_DNA"/>
</dbReference>
<dbReference type="OrthoDB" id="10267234at2759"/>
<accession>A0A2R5G6B3</accession>
<evidence type="ECO:0000313" key="2">
    <source>
        <dbReference type="Proteomes" id="UP000241890"/>
    </source>
</evidence>
<dbReference type="Proteomes" id="UP000241890">
    <property type="component" value="Unassembled WGS sequence"/>
</dbReference>
<proteinExistence type="predicted"/>
<dbReference type="InParanoid" id="A0A2R5G6B3"/>
<protein>
    <submittedName>
        <fullName evidence="1">Uncharacterized protein</fullName>
    </submittedName>
</protein>
<dbReference type="AlphaFoldDB" id="A0A2R5G6B3"/>
<comment type="caution">
    <text evidence="1">The sequence shown here is derived from an EMBL/GenBank/DDBJ whole genome shotgun (WGS) entry which is preliminary data.</text>
</comment>
<gene>
    <name evidence="1" type="ORF">FCC1311_015462</name>
</gene>
<reference evidence="1 2" key="1">
    <citation type="submission" date="2017-12" db="EMBL/GenBank/DDBJ databases">
        <title>Sequencing, de novo assembly and annotation of complete genome of a new Thraustochytrid species, strain FCC1311.</title>
        <authorList>
            <person name="Sedici K."/>
            <person name="Godart F."/>
            <person name="Aiese Cigliano R."/>
            <person name="Sanseverino W."/>
            <person name="Barakat M."/>
            <person name="Ortet P."/>
            <person name="Marechal E."/>
            <person name="Cagnac O."/>
            <person name="Amato A."/>
        </authorList>
    </citation>
    <scope>NUCLEOTIDE SEQUENCE [LARGE SCALE GENOMIC DNA]</scope>
</reference>
<keyword evidence="2" id="KW-1185">Reference proteome</keyword>
<evidence type="ECO:0000313" key="1">
    <source>
        <dbReference type="EMBL" id="GBG25328.1"/>
    </source>
</evidence>